<accession>A0A093RJ89</accession>
<dbReference type="InterPro" id="IPR018712">
    <property type="entry name" value="Tle1-like_cat"/>
</dbReference>
<evidence type="ECO:0000313" key="2">
    <source>
        <dbReference type="EMBL" id="KFX00519.1"/>
    </source>
</evidence>
<dbReference type="EMBL" id="JQHM01000019">
    <property type="protein sequence ID" value="KFX00519.1"/>
    <property type="molecule type" value="Genomic_DNA"/>
</dbReference>
<name>A0A093RJ89_9GAMM</name>
<sequence length="664" mass="73516">MAADPHCIPCERYDNWIEIEVRDEHNRSFKGLQATLTDETGKSETVTLKEGPVLVRGFAVGPIAVKLETLPWLKAAQSREILKDGQSAVPAYVAEKAGYDETPREHIKATTGDLCLTAPEPPLPEAHQEGKAGSVRFFTNHSYVIEVKGYQINVLRIGVFFDGTGNNTYNAESGLKKVAQWLAETCSDPAQREKELRGCQMGRLPVSDSAANDITNVGKLFNQYDLTAGPLVVRSYISGIGTLNPVAGKEELEYRTDDMLTKGLDLDFSGENTSIVGKVNFACEQSIAQAIGDDLKNVLPNIDCIHRIVFDVFGFSRGAAAARHFVNVIDQKADHPLVQAVAKTPTIRLKAGFDWANREDVRITFVGIFDTVASSYHPSVNIRLHADSVERLVHLTALDEVRKHFPLTRVTPTAIGTSIPPHFTEMALPGAHSDLGGGYYSHWSLPNPNSDPALTECLELERFMSEEATSTPDDESQAYRQARAYAEEKIAQGWVGRLHPHLQRTAIPPVGAISLIPYSFIRRRGKDDVWLKKAVYVEVVMSRMVEGEYSRIPLHMMLEAGRAAGVPFRVWRSKDKQLQLEPLSAKLPAVNLVKLDEMWAFAATEQGVVKNLSQQLSAEVYQSLRRDYVHRSASNQGIASPANTSKFETTVSKERRRVIGNEEA</sequence>
<evidence type="ECO:0000313" key="3">
    <source>
        <dbReference type="Proteomes" id="UP000032874"/>
    </source>
</evidence>
<dbReference type="PANTHER" id="PTHR33840">
    <property type="match status" value="1"/>
</dbReference>
<dbReference type="PANTHER" id="PTHR33840:SF1">
    <property type="entry name" value="TLE1 PHOSPHOLIPASE DOMAIN-CONTAINING PROTEIN"/>
    <property type="match status" value="1"/>
</dbReference>
<organism evidence="2 3">
    <name type="scientific">Pectobacterium betavasculorum</name>
    <dbReference type="NCBI Taxonomy" id="55207"/>
    <lineage>
        <taxon>Bacteria</taxon>
        <taxon>Pseudomonadati</taxon>
        <taxon>Pseudomonadota</taxon>
        <taxon>Gammaproteobacteria</taxon>
        <taxon>Enterobacterales</taxon>
        <taxon>Pectobacteriaceae</taxon>
        <taxon>Pectobacterium</taxon>
    </lineage>
</organism>
<feature type="domain" description="T6SS Phospholipase effector Tle1-like catalytic" evidence="1">
    <location>
        <begin position="350"/>
        <end position="442"/>
    </location>
</feature>
<reference evidence="2 3" key="1">
    <citation type="submission" date="2014-08" db="EMBL/GenBank/DDBJ databases">
        <title>Genome sequences of NCPPB Pectobacterium isolates.</title>
        <authorList>
            <person name="Glover R.H."/>
            <person name="Sapp M."/>
            <person name="Elphinstone J."/>
        </authorList>
    </citation>
    <scope>NUCLEOTIDE SEQUENCE [LARGE SCALE GENOMIC DNA]</scope>
    <source>
        <strain evidence="2 3">NCPPB 2795</strain>
    </source>
</reference>
<dbReference type="eggNOG" id="COG3673">
    <property type="taxonomic scope" value="Bacteria"/>
</dbReference>
<gene>
    <name evidence="2" type="ORF">KP22_20050</name>
</gene>
<dbReference type="STRING" id="55207.KP22_20050"/>
<proteinExistence type="predicted"/>
<dbReference type="AlphaFoldDB" id="A0A093RJ89"/>
<dbReference type="Proteomes" id="UP000032874">
    <property type="component" value="Unassembled WGS sequence"/>
</dbReference>
<comment type="caution">
    <text evidence="2">The sequence shown here is derived from an EMBL/GenBank/DDBJ whole genome shotgun (WGS) entry which is preliminary data.</text>
</comment>
<dbReference type="Pfam" id="PF09994">
    <property type="entry name" value="T6SS_Tle1-like_cat"/>
    <property type="match status" value="1"/>
</dbReference>
<protein>
    <recommendedName>
        <fullName evidence="1">T6SS Phospholipase effector Tle1-like catalytic domain-containing protein</fullName>
    </recommendedName>
</protein>
<evidence type="ECO:0000259" key="1">
    <source>
        <dbReference type="Pfam" id="PF09994"/>
    </source>
</evidence>
<dbReference type="RefSeq" id="WP_039325902.1">
    <property type="nucleotide sequence ID" value="NZ_JQHM01000019.1"/>
</dbReference>